<organism evidence="7 8">
    <name type="scientific">Caenimonas aquaedulcis</name>
    <dbReference type="NCBI Taxonomy" id="2793270"/>
    <lineage>
        <taxon>Bacteria</taxon>
        <taxon>Pseudomonadati</taxon>
        <taxon>Pseudomonadota</taxon>
        <taxon>Betaproteobacteria</taxon>
        <taxon>Burkholderiales</taxon>
        <taxon>Comamonadaceae</taxon>
        <taxon>Caenimonas</taxon>
    </lineage>
</organism>
<feature type="transmembrane region" description="Helical" evidence="6">
    <location>
        <begin position="152"/>
        <end position="171"/>
    </location>
</feature>
<name>A0A931H7E6_9BURK</name>
<comment type="subcellular location">
    <subcellularLocation>
        <location evidence="1">Cell membrane</location>
        <topology evidence="1">Multi-pass membrane protein</topology>
    </subcellularLocation>
</comment>
<feature type="transmembrane region" description="Helical" evidence="6">
    <location>
        <begin position="199"/>
        <end position="217"/>
    </location>
</feature>
<keyword evidence="4 6" id="KW-1133">Transmembrane helix</keyword>
<protein>
    <submittedName>
        <fullName evidence="7">ABC transporter permease</fullName>
    </submittedName>
</protein>
<feature type="transmembrane region" description="Helical" evidence="6">
    <location>
        <begin position="65"/>
        <end position="87"/>
    </location>
</feature>
<sequence>MPDAASIAGWRGSAAMAACSRFAGVTAVALGVFALVLLAAGKDPIAAYENTFRHTLASAYGASELLVRMTPLLLAAVAVALPARLGLINVGGEGQFYMGAFMASAAAFLTPQAPAWLLLPFVALAGFAGGALWAAIPGFLRAARLVNETVATLLLNYVAPLVVSYFVYGPWRTRENSAYPESARFADAALLPSFFGTRVHAGLLVALAALAIYWVVIEKTRWGLEMRAIGGNPEAAQRLGVPVPAWIVAALAIGGGFAGLAGMGEAMGIAGRLREGLSPGYGYTGFLIAWLAGGRPLGILFMAFLFAIITSAGDSLQISQGVPYATVNILLAATLFVVLARRTSGMGK</sequence>
<keyword evidence="8" id="KW-1185">Reference proteome</keyword>
<evidence type="ECO:0000256" key="5">
    <source>
        <dbReference type="ARBA" id="ARBA00023136"/>
    </source>
</evidence>
<feature type="transmembrane region" description="Helical" evidence="6">
    <location>
        <begin position="243"/>
        <end position="263"/>
    </location>
</feature>
<evidence type="ECO:0000256" key="2">
    <source>
        <dbReference type="ARBA" id="ARBA00022475"/>
    </source>
</evidence>
<keyword evidence="3 6" id="KW-0812">Transmembrane</keyword>
<evidence type="ECO:0000256" key="3">
    <source>
        <dbReference type="ARBA" id="ARBA00022692"/>
    </source>
</evidence>
<dbReference type="AlphaFoldDB" id="A0A931H7E6"/>
<feature type="transmembrane region" description="Helical" evidence="6">
    <location>
        <begin position="321"/>
        <end position="340"/>
    </location>
</feature>
<dbReference type="PANTHER" id="PTHR47089:SF1">
    <property type="entry name" value="GUANOSINE ABC TRANSPORTER PERMEASE PROTEIN NUPP"/>
    <property type="match status" value="1"/>
</dbReference>
<evidence type="ECO:0000313" key="8">
    <source>
        <dbReference type="Proteomes" id="UP000651050"/>
    </source>
</evidence>
<dbReference type="Proteomes" id="UP000651050">
    <property type="component" value="Unassembled WGS sequence"/>
</dbReference>
<gene>
    <name evidence="7" type="ORF">I5803_18630</name>
</gene>
<feature type="transmembrane region" description="Helical" evidence="6">
    <location>
        <begin position="283"/>
        <end position="309"/>
    </location>
</feature>
<keyword evidence="2" id="KW-1003">Cell membrane</keyword>
<dbReference type="PANTHER" id="PTHR47089">
    <property type="entry name" value="ABC TRANSPORTER, PERMEASE PROTEIN"/>
    <property type="match status" value="1"/>
</dbReference>
<proteinExistence type="predicted"/>
<evidence type="ECO:0000256" key="6">
    <source>
        <dbReference type="SAM" id="Phobius"/>
    </source>
</evidence>
<dbReference type="CDD" id="cd06580">
    <property type="entry name" value="TM_PBP1_transp_TpRbsC_like"/>
    <property type="match status" value="1"/>
</dbReference>
<accession>A0A931H7E6</accession>
<evidence type="ECO:0000256" key="1">
    <source>
        <dbReference type="ARBA" id="ARBA00004651"/>
    </source>
</evidence>
<dbReference type="Pfam" id="PF02653">
    <property type="entry name" value="BPD_transp_2"/>
    <property type="match status" value="1"/>
</dbReference>
<feature type="transmembrane region" description="Helical" evidence="6">
    <location>
        <begin position="117"/>
        <end position="140"/>
    </location>
</feature>
<feature type="transmembrane region" description="Helical" evidence="6">
    <location>
        <begin position="94"/>
        <end position="111"/>
    </location>
</feature>
<dbReference type="GO" id="GO:0005886">
    <property type="term" value="C:plasma membrane"/>
    <property type="evidence" value="ECO:0007669"/>
    <property type="project" value="UniProtKB-SubCell"/>
</dbReference>
<dbReference type="GO" id="GO:0022857">
    <property type="term" value="F:transmembrane transporter activity"/>
    <property type="evidence" value="ECO:0007669"/>
    <property type="project" value="InterPro"/>
</dbReference>
<dbReference type="RefSeq" id="WP_196987812.1">
    <property type="nucleotide sequence ID" value="NZ_JADWYS010000001.1"/>
</dbReference>
<evidence type="ECO:0000313" key="7">
    <source>
        <dbReference type="EMBL" id="MBG9390051.1"/>
    </source>
</evidence>
<evidence type="ECO:0000256" key="4">
    <source>
        <dbReference type="ARBA" id="ARBA00022989"/>
    </source>
</evidence>
<dbReference type="InterPro" id="IPR001851">
    <property type="entry name" value="ABC_transp_permease"/>
</dbReference>
<dbReference type="EMBL" id="JADWYS010000001">
    <property type="protein sequence ID" value="MBG9390051.1"/>
    <property type="molecule type" value="Genomic_DNA"/>
</dbReference>
<keyword evidence="5 6" id="KW-0472">Membrane</keyword>
<comment type="caution">
    <text evidence="7">The sequence shown here is derived from an EMBL/GenBank/DDBJ whole genome shotgun (WGS) entry which is preliminary data.</text>
</comment>
<reference evidence="7" key="1">
    <citation type="submission" date="2020-11" db="EMBL/GenBank/DDBJ databases">
        <title>Bacterial whole genome sequence for Caenimonas sp. DR4.4.</title>
        <authorList>
            <person name="Le V."/>
            <person name="Ko S.-R."/>
            <person name="Ahn C.-Y."/>
            <person name="Oh H.-M."/>
        </authorList>
    </citation>
    <scope>NUCLEOTIDE SEQUENCE</scope>
    <source>
        <strain evidence="7">DR4.4</strain>
    </source>
</reference>